<dbReference type="RefSeq" id="XP_024354862.1">
    <property type="nucleotide sequence ID" value="XM_024490538.1"/>
</dbReference>
<keyword evidence="2" id="KW-1185">Reference proteome</keyword>
<accession>W6USN5</accession>
<sequence length="175" mass="19850">MPSIIILLCQTDMMPIHIQNPTGHLKLIHYKGLCKSPQVSLIGISMFQIGIQNKLLALINYSILNNSEVYKIFRSIARNFKFHEFVKYMLLRPQFKAKWVQLRRLSPQNSLILQNCHFFTIFDSIDTCNGGPVSLQNASEQCARQSIQSMGGMKGGNTVGATGYENDAKWCAFYL</sequence>
<dbReference type="KEGG" id="egl:EGR_01289"/>
<gene>
    <name evidence="1" type="ORF">EGR_01289</name>
</gene>
<comment type="caution">
    <text evidence="1">The sequence shown here is derived from an EMBL/GenBank/DDBJ whole genome shotgun (WGS) entry which is preliminary data.</text>
</comment>
<evidence type="ECO:0000313" key="2">
    <source>
        <dbReference type="Proteomes" id="UP000019149"/>
    </source>
</evidence>
<dbReference type="Proteomes" id="UP000019149">
    <property type="component" value="Unassembled WGS sequence"/>
</dbReference>
<dbReference type="AlphaFoldDB" id="W6USN5"/>
<protein>
    <submittedName>
        <fullName evidence="1">Uncharacterized protein</fullName>
    </submittedName>
</protein>
<reference evidence="1 2" key="1">
    <citation type="journal article" date="2013" name="Nat. Genet.">
        <title>The genome of the hydatid tapeworm Echinococcus granulosus.</title>
        <authorList>
            <person name="Zheng H."/>
            <person name="Zhang W."/>
            <person name="Zhang L."/>
            <person name="Zhang Z."/>
            <person name="Li J."/>
            <person name="Lu G."/>
            <person name="Zhu Y."/>
            <person name="Wang Y."/>
            <person name="Huang Y."/>
            <person name="Liu J."/>
            <person name="Kang H."/>
            <person name="Chen J."/>
            <person name="Wang L."/>
            <person name="Chen A."/>
            <person name="Yu S."/>
            <person name="Gao Z."/>
            <person name="Jin L."/>
            <person name="Gu W."/>
            <person name="Wang Z."/>
            <person name="Zhao L."/>
            <person name="Shi B."/>
            <person name="Wen H."/>
            <person name="Lin R."/>
            <person name="Jones M.K."/>
            <person name="Brejova B."/>
            <person name="Vinar T."/>
            <person name="Zhao G."/>
            <person name="McManus D.P."/>
            <person name="Chen Z."/>
            <person name="Zhou Y."/>
            <person name="Wang S."/>
        </authorList>
    </citation>
    <scope>NUCLEOTIDE SEQUENCE [LARGE SCALE GENOMIC DNA]</scope>
</reference>
<organism evidence="1 2">
    <name type="scientific">Echinococcus granulosus</name>
    <name type="common">Hydatid tapeworm</name>
    <dbReference type="NCBI Taxonomy" id="6210"/>
    <lineage>
        <taxon>Eukaryota</taxon>
        <taxon>Metazoa</taxon>
        <taxon>Spiralia</taxon>
        <taxon>Lophotrochozoa</taxon>
        <taxon>Platyhelminthes</taxon>
        <taxon>Cestoda</taxon>
        <taxon>Eucestoda</taxon>
        <taxon>Cyclophyllidea</taxon>
        <taxon>Taeniidae</taxon>
        <taxon>Echinococcus</taxon>
        <taxon>Echinococcus granulosus group</taxon>
    </lineage>
</organism>
<dbReference type="GeneID" id="36337004"/>
<dbReference type="CTD" id="36337004"/>
<evidence type="ECO:0000313" key="1">
    <source>
        <dbReference type="EMBL" id="EUB63666.1"/>
    </source>
</evidence>
<name>W6USN5_ECHGR</name>
<dbReference type="EMBL" id="APAU02000005">
    <property type="protein sequence ID" value="EUB63666.1"/>
    <property type="molecule type" value="Genomic_DNA"/>
</dbReference>
<proteinExistence type="predicted"/>